<dbReference type="OrthoDB" id="1684102at2759"/>
<feature type="transmembrane region" description="Helical" evidence="5">
    <location>
        <begin position="113"/>
        <end position="132"/>
    </location>
</feature>
<feature type="transmembrane region" description="Helical" evidence="5">
    <location>
        <begin position="219"/>
        <end position="240"/>
    </location>
</feature>
<dbReference type="PANTHER" id="PTHR22950:SF666">
    <property type="entry name" value="VACUOLAR AMINO ACID TRANSPORTER 4"/>
    <property type="match status" value="1"/>
</dbReference>
<protein>
    <recommendedName>
        <fullName evidence="6">Amino acid transporter transmembrane domain-containing protein</fullName>
    </recommendedName>
</protein>
<feature type="domain" description="Amino acid transporter transmembrane" evidence="6">
    <location>
        <begin position="35"/>
        <end position="406"/>
    </location>
</feature>
<reference evidence="7" key="1">
    <citation type="submission" date="2019-06" db="EMBL/GenBank/DDBJ databases">
        <authorList>
            <person name="Zheng W."/>
        </authorList>
    </citation>
    <scope>NUCLEOTIDE SEQUENCE</scope>
    <source>
        <strain evidence="7">QDHG01</strain>
    </source>
</reference>
<feature type="transmembrane region" description="Helical" evidence="5">
    <location>
        <begin position="178"/>
        <end position="199"/>
    </location>
</feature>
<evidence type="ECO:0000313" key="8">
    <source>
        <dbReference type="Proteomes" id="UP000785679"/>
    </source>
</evidence>
<dbReference type="PANTHER" id="PTHR22950">
    <property type="entry name" value="AMINO ACID TRANSPORTER"/>
    <property type="match status" value="1"/>
</dbReference>
<sequence length="417" mass="46552">MINQSPLDFKELDPSNGNLMCNQNGPFTNTSLPKKLGAFSTYLTLLKGFIALGILYMPKYCYNGGWLFSLITMLLSFALTNFAISMLLQARCHTSESTYSGLANQALGKHGKVMVDIFLVLVQFSFVISFTYFVLESIKSVFDEAFKTDIDVLYIGLGAFLVTAPLCLVRKIEKFERCFIFADVLILLTVISIVYYGVIHIHEKREWGQGVQAVNQSTYLTMIGSAIFSYEGIGVVLPVLEVTDNPKIYPQIVFAVLLTTMILYTAFGEFCLFVWGNELEGKPLITMVLPKEDWVVNIIKVIFSVNIVISIVLQAIPAFEVIEKGRSQKNWEQNVMRTVLIGVCVGVCIMLGNQLDKFNALIGTVVAVPILLLFPCLIHYFILNPKAPLKHLDLGIIVTSGVLTLFCSGYTIYTWND</sequence>
<keyword evidence="3 5" id="KW-1133">Transmembrane helix</keyword>
<keyword evidence="4 5" id="KW-0472">Membrane</keyword>
<evidence type="ECO:0000256" key="3">
    <source>
        <dbReference type="ARBA" id="ARBA00022989"/>
    </source>
</evidence>
<evidence type="ECO:0000256" key="5">
    <source>
        <dbReference type="SAM" id="Phobius"/>
    </source>
</evidence>
<dbReference type="EMBL" id="RRYP01010383">
    <property type="protein sequence ID" value="TNV78418.1"/>
    <property type="molecule type" value="Genomic_DNA"/>
</dbReference>
<evidence type="ECO:0000256" key="1">
    <source>
        <dbReference type="ARBA" id="ARBA00004141"/>
    </source>
</evidence>
<dbReference type="Proteomes" id="UP000785679">
    <property type="component" value="Unassembled WGS sequence"/>
</dbReference>
<dbReference type="InterPro" id="IPR013057">
    <property type="entry name" value="AA_transpt_TM"/>
</dbReference>
<gene>
    <name evidence="7" type="ORF">FGO68_gene4667</name>
</gene>
<evidence type="ECO:0000256" key="2">
    <source>
        <dbReference type="ARBA" id="ARBA00022692"/>
    </source>
</evidence>
<feature type="transmembrane region" description="Helical" evidence="5">
    <location>
        <begin position="64"/>
        <end position="88"/>
    </location>
</feature>
<feature type="transmembrane region" description="Helical" evidence="5">
    <location>
        <begin position="394"/>
        <end position="413"/>
    </location>
</feature>
<feature type="transmembrane region" description="Helical" evidence="5">
    <location>
        <begin position="334"/>
        <end position="352"/>
    </location>
</feature>
<proteinExistence type="predicted"/>
<comment type="caution">
    <text evidence="7">The sequence shown here is derived from an EMBL/GenBank/DDBJ whole genome shotgun (WGS) entry which is preliminary data.</text>
</comment>
<feature type="transmembrane region" description="Helical" evidence="5">
    <location>
        <begin position="295"/>
        <end position="322"/>
    </location>
</feature>
<feature type="transmembrane region" description="Helical" evidence="5">
    <location>
        <begin position="252"/>
        <end position="275"/>
    </location>
</feature>
<feature type="transmembrane region" description="Helical" evidence="5">
    <location>
        <begin position="358"/>
        <end position="382"/>
    </location>
</feature>
<accession>A0A8J8NP18</accession>
<feature type="transmembrane region" description="Helical" evidence="5">
    <location>
        <begin position="152"/>
        <end position="169"/>
    </location>
</feature>
<organism evidence="7 8">
    <name type="scientific">Halteria grandinella</name>
    <dbReference type="NCBI Taxonomy" id="5974"/>
    <lineage>
        <taxon>Eukaryota</taxon>
        <taxon>Sar</taxon>
        <taxon>Alveolata</taxon>
        <taxon>Ciliophora</taxon>
        <taxon>Intramacronucleata</taxon>
        <taxon>Spirotrichea</taxon>
        <taxon>Stichotrichia</taxon>
        <taxon>Sporadotrichida</taxon>
        <taxon>Halteriidae</taxon>
        <taxon>Halteria</taxon>
    </lineage>
</organism>
<comment type="subcellular location">
    <subcellularLocation>
        <location evidence="1">Membrane</location>
        <topology evidence="1">Multi-pass membrane protein</topology>
    </subcellularLocation>
</comment>
<dbReference type="AlphaFoldDB" id="A0A8J8NP18"/>
<keyword evidence="2 5" id="KW-0812">Transmembrane</keyword>
<evidence type="ECO:0000313" key="7">
    <source>
        <dbReference type="EMBL" id="TNV78418.1"/>
    </source>
</evidence>
<dbReference type="Pfam" id="PF01490">
    <property type="entry name" value="Aa_trans"/>
    <property type="match status" value="1"/>
</dbReference>
<evidence type="ECO:0000256" key="4">
    <source>
        <dbReference type="ARBA" id="ARBA00023136"/>
    </source>
</evidence>
<feature type="transmembrane region" description="Helical" evidence="5">
    <location>
        <begin position="36"/>
        <end position="58"/>
    </location>
</feature>
<dbReference type="GO" id="GO:0016020">
    <property type="term" value="C:membrane"/>
    <property type="evidence" value="ECO:0007669"/>
    <property type="project" value="UniProtKB-SubCell"/>
</dbReference>
<dbReference type="GO" id="GO:0015179">
    <property type="term" value="F:L-amino acid transmembrane transporter activity"/>
    <property type="evidence" value="ECO:0007669"/>
    <property type="project" value="TreeGrafter"/>
</dbReference>
<evidence type="ECO:0000259" key="6">
    <source>
        <dbReference type="Pfam" id="PF01490"/>
    </source>
</evidence>
<name>A0A8J8NP18_HALGN</name>
<keyword evidence="8" id="KW-1185">Reference proteome</keyword>